<dbReference type="SUPFAM" id="SSF52058">
    <property type="entry name" value="L domain-like"/>
    <property type="match status" value="1"/>
</dbReference>
<dbReference type="eggNOG" id="ENOG502S1JB">
    <property type="taxonomic scope" value="Eukaryota"/>
</dbReference>
<protein>
    <submittedName>
        <fullName evidence="2">Uncharacterized protein</fullName>
    </submittedName>
</protein>
<evidence type="ECO:0000313" key="2">
    <source>
        <dbReference type="EMBL" id="ETW03861.1"/>
    </source>
</evidence>
<dbReference type="AlphaFoldDB" id="A0A024UBV0"/>
<dbReference type="InterPro" id="IPR001611">
    <property type="entry name" value="Leu-rich_rpt"/>
</dbReference>
<dbReference type="VEuPathDB" id="FungiDB:H310_05211"/>
<dbReference type="GeneID" id="20082261"/>
<gene>
    <name evidence="2" type="ORF">H310_05211</name>
</gene>
<reference evidence="2" key="1">
    <citation type="submission" date="2013-12" db="EMBL/GenBank/DDBJ databases">
        <title>The Genome Sequence of Aphanomyces invadans NJM9701.</title>
        <authorList>
            <consortium name="The Broad Institute Genomics Platform"/>
            <person name="Russ C."/>
            <person name="Tyler B."/>
            <person name="van West P."/>
            <person name="Dieguez-Uribeondo J."/>
            <person name="Young S.K."/>
            <person name="Zeng Q."/>
            <person name="Gargeya S."/>
            <person name="Fitzgerald M."/>
            <person name="Abouelleil A."/>
            <person name="Alvarado L."/>
            <person name="Chapman S.B."/>
            <person name="Gainer-Dewar J."/>
            <person name="Goldberg J."/>
            <person name="Griggs A."/>
            <person name="Gujja S."/>
            <person name="Hansen M."/>
            <person name="Howarth C."/>
            <person name="Imamovic A."/>
            <person name="Ireland A."/>
            <person name="Larimer J."/>
            <person name="McCowan C."/>
            <person name="Murphy C."/>
            <person name="Pearson M."/>
            <person name="Poon T.W."/>
            <person name="Priest M."/>
            <person name="Roberts A."/>
            <person name="Saif S."/>
            <person name="Shea T."/>
            <person name="Sykes S."/>
            <person name="Wortman J."/>
            <person name="Nusbaum C."/>
            <person name="Birren B."/>
        </authorList>
    </citation>
    <scope>NUCLEOTIDE SEQUENCE [LARGE SCALE GENOMIC DNA]</scope>
    <source>
        <strain evidence="2">NJM9701</strain>
    </source>
</reference>
<dbReference type="InterPro" id="IPR042655">
    <property type="entry name" value="LRC72"/>
</dbReference>
<dbReference type="PROSITE" id="PS51450">
    <property type="entry name" value="LRR"/>
    <property type="match status" value="1"/>
</dbReference>
<dbReference type="InterPro" id="IPR032675">
    <property type="entry name" value="LRR_dom_sf"/>
</dbReference>
<dbReference type="PANTHER" id="PTHR46759:SF2">
    <property type="match status" value="1"/>
</dbReference>
<organism evidence="2">
    <name type="scientific">Aphanomyces invadans</name>
    <dbReference type="NCBI Taxonomy" id="157072"/>
    <lineage>
        <taxon>Eukaryota</taxon>
        <taxon>Sar</taxon>
        <taxon>Stramenopiles</taxon>
        <taxon>Oomycota</taxon>
        <taxon>Saprolegniomycetes</taxon>
        <taxon>Saprolegniales</taxon>
        <taxon>Verrucalvaceae</taxon>
        <taxon>Aphanomyces</taxon>
    </lineage>
</organism>
<name>A0A024UBV0_9STRA</name>
<feature type="compositionally biased region" description="Polar residues" evidence="1">
    <location>
        <begin position="510"/>
        <end position="519"/>
    </location>
</feature>
<evidence type="ECO:0000256" key="1">
    <source>
        <dbReference type="SAM" id="MobiDB-lite"/>
    </source>
</evidence>
<dbReference type="STRING" id="157072.A0A024UBV0"/>
<feature type="compositionally biased region" description="Polar residues" evidence="1">
    <location>
        <begin position="484"/>
        <end position="494"/>
    </location>
</feature>
<accession>A0A024UBV0</accession>
<dbReference type="EMBL" id="KI913959">
    <property type="protein sequence ID" value="ETW03861.1"/>
    <property type="molecule type" value="Genomic_DNA"/>
</dbReference>
<dbReference type="OrthoDB" id="5954088at2759"/>
<feature type="region of interest" description="Disordered" evidence="1">
    <location>
        <begin position="469"/>
        <end position="542"/>
    </location>
</feature>
<dbReference type="Gene3D" id="3.80.10.10">
    <property type="entry name" value="Ribonuclease Inhibitor"/>
    <property type="match status" value="1"/>
</dbReference>
<sequence>MKVPDEALLRGRSKAPLDDVEVLYLSGCALDGVAHLDACTHLHSLHLAHNRLVDIAGLRSLRTLWHINLSYNARLHDLSPLADFAALGFLSLEHCMLTFDDVAALRDMHIAELRLHGNPPLLLGQDADQDEATYRLKTAALLPNVWVLDGHYITTDQRLLALETFGEFEFATTQGRTDRYGSTAMTWQLLPTAQSNHLADHLLHVVSHQPTSRRILRESYRLKAVLHMYAHLATHVNAHLYLAPPTKPSSAGCAGHHSATNPSVKAQPWPVLPTDAILHMPPRARLNLAILVAATLDFPSLPPFLVLEAATINLVGQLDAADVRAVLEAPPYVATALLFLLGEQGLKDNLSLPENDRKLWSSLPVILSTFAPSSVAAHSTDDSDHPDYIHNDQLFTRRCCYAVILLSRAPSFPTHGAATSSSVAVAVAASLQPLLDKAKMRVQDLVPDSSAASSSSSSMSAWIGSQKRLDGIRSGNPEHLPWNKPSNNDRSSTVRYPRPWAAQDHASATAPANNDSTENAAPGQGRASTPASDTHRNEPAKSSAFSKNYLQHARSSVQLQDCSSRRRGKLHRDAHGFHKEGVPRSFGVPNADLSAQDLMDVTAVMGLLPTSTKPVELFATNTSWNANYVLAPPALVLAQNMWMGKQQSDGAGWSRMGVIPARTVESTQNLVPQPRPLGPTRHAMMYMAVNGRKDGIPNVEDSDDEVAVPQQVDGTERTHSDGGMQELQRDLAMLLGKVPGTTDNTSPSFFMTQGGSHDQLATSSTAAMPGKRGRVDVSVACQHQRRSYDSDAGKPARKAGFKTWYAVAAKSELVVPTLEHVTGNNSPQRITTHSNMRVKKTDSLLQKAALTDVASFAALPSLSSSSPSATALPTTFLPRSSSLPVL</sequence>
<dbReference type="RefSeq" id="XP_008868090.1">
    <property type="nucleotide sequence ID" value="XM_008869868.1"/>
</dbReference>
<proteinExistence type="predicted"/>
<dbReference type="PANTHER" id="PTHR46759">
    <property type="entry name" value="LEUCINE-RICH REPEAT-CONTAINING PROTEIN 72"/>
    <property type="match status" value="1"/>
</dbReference>